<dbReference type="InterPro" id="IPR029044">
    <property type="entry name" value="Nucleotide-diphossugar_trans"/>
</dbReference>
<dbReference type="PANTHER" id="PTHR13301">
    <property type="entry name" value="X-BOX TRANSCRIPTION FACTOR-RELATED"/>
    <property type="match status" value="1"/>
</dbReference>
<feature type="transmembrane region" description="Helical" evidence="13">
    <location>
        <begin position="1159"/>
        <end position="1179"/>
    </location>
</feature>
<feature type="active site" evidence="8">
    <location>
        <position position="894"/>
    </location>
</feature>
<dbReference type="InterPro" id="IPR001841">
    <property type="entry name" value="Znf_RING"/>
</dbReference>
<evidence type="ECO:0000256" key="9">
    <source>
        <dbReference type="PIRSR" id="PIRSR605150-2"/>
    </source>
</evidence>
<evidence type="ECO:0000256" key="8">
    <source>
        <dbReference type="PIRSR" id="PIRSR605150-1"/>
    </source>
</evidence>
<sequence>MASNKSLHRRSSGGADGMATAGADNPSHFDAVSPYGAVPPPTSHFDAGSPMVAQMSVPSNVYRTASNMRPSDKPPRGAVLSPATSNAAELSSQDGGEYNDQRTDPASPSSVPSTHRTLSRLSKGDAVQRMSSLHSTPLSRLGSLARDPEGRMQLGRMASLGTIPAGALDLEGPAALTSMGSGTSESDLDSPVEGKALSRIKTRTGLGGQLAYGDKSKHAVQDYTEALAENGDQYGDPNKIPVCNMCGDTVADDPDGFVPCECSFRLCATCLEHVKSYEGNKCPGCRSQLRDKDNWLAMQEYYHEEGDTPRMLKKNVSDVRMLTAPPSKRVKTIDEESGAITVTVNAEMVPVNLADYGYGSVAWETPPDKSPERAVPKADITKKGLFRTVHVDGSKLGPYRIFTFLRLVFTAMFLYWRCTHPTTQGYWLWVCSIFAEVWFFFSWILDTLPKLSPVDRETYKDRLRAIYDEGGEKLPQVDVFITTADVTKEPPLTTAQTILSVLSVDYPTTKLACYLSDDGSAKLMFDVMAETAGYARLWVPFCKKYNIEPRNPEQYFGQNIDFTAKQIQADFVKSRRKVKREYEEFKVRVNALVAASRHPPPDGWKMRDGTPWPGNNRRNHDGIIQVFLHPDGDVRDVEGNFLPPLVYVSREKRPGIDHNKKAGAMNALLRASGLITNGQFIFNLDCDHYVNNCEAVRDALCFFLDPIKGGNVGFVQFPQRFDGIDRSDRWANRNEVFFDVNMKGLDGQQGPVYVGTGCFFRRKALYGYYPANARSRSDEESEGGCCFGLCCCCGGSRKKKHASKPGAVTAVAAADVLTDEEAANLVKVPRTNKYRLGMCAHFIDTAQEDDSIPVQPLSPRSMLSDVVLAISCDYEEQTDWGDKIGWMYGSITEDILTGLRIHTRGWISIYCNPERAAFKGSAPLNMTDRLVQVLRWGTGAVEIFFSKRNPAWTMWNTELMLRQRIAYATNSFYPFTSIALFVYCLLAPLSLLTNLFFVPTLDRYATVCFVGLIGSFLACSICELRWSKVSFEAWWRNEQFWVIAGTSAHLAAVLQGILKVTAGLELSFTLTAKGSEDGEEVDELHTFKFSNLLVIPSFIGLFNMLGVVAGFARVFMSGGGSGSKEWGKLFGKLCFSFWVLIHMYPFAKGMMGKRDRLPTIVIVWTVLIVVTVSLVWSAFFGGY</sequence>
<dbReference type="OMA" id="WPGTWAT"/>
<gene>
    <name evidence="15" type="ORF">KFL_002340060</name>
</gene>
<feature type="binding site" evidence="10">
    <location>
        <position position="685"/>
    </location>
    <ligand>
        <name>Mn(2+)</name>
        <dbReference type="ChEBI" id="CHEBI:29035"/>
    </ligand>
</feature>
<feature type="region of interest" description="Disordered" evidence="12">
    <location>
        <begin position="1"/>
        <end position="50"/>
    </location>
</feature>
<comment type="subcellular location">
    <subcellularLocation>
        <location evidence="1">Endomembrane system</location>
        <topology evidence="1">Multi-pass membrane protein</topology>
    </subcellularLocation>
</comment>
<keyword evidence="11" id="KW-0862">Zinc</keyword>
<feature type="compositionally biased region" description="Basic residues" evidence="12">
    <location>
        <begin position="1"/>
        <end position="11"/>
    </location>
</feature>
<evidence type="ECO:0000256" key="12">
    <source>
        <dbReference type="SAM" id="MobiDB-lite"/>
    </source>
</evidence>
<dbReference type="GO" id="GO:0008270">
    <property type="term" value="F:zinc ion binding"/>
    <property type="evidence" value="ECO:0007669"/>
    <property type="project" value="UniProtKB-KW"/>
</dbReference>
<dbReference type="GO" id="GO:0016020">
    <property type="term" value="C:membrane"/>
    <property type="evidence" value="ECO:0007669"/>
    <property type="project" value="InterPro"/>
</dbReference>
<dbReference type="OrthoDB" id="2161379at2759"/>
<feature type="transmembrane region" description="Helical" evidence="13">
    <location>
        <begin position="427"/>
        <end position="445"/>
    </location>
</feature>
<name>A0A1Y1I9P7_KLENI</name>
<feature type="active site" evidence="8">
    <location>
        <position position="518"/>
    </location>
</feature>
<keyword evidence="11" id="KW-0863">Zinc-finger</keyword>
<keyword evidence="2" id="KW-0328">Glycosyltransferase</keyword>
<dbReference type="PROSITE" id="PS50089">
    <property type="entry name" value="ZF_RING_2"/>
    <property type="match status" value="1"/>
</dbReference>
<feature type="transmembrane region" description="Helical" evidence="13">
    <location>
        <begin position="397"/>
        <end position="415"/>
    </location>
</feature>
<dbReference type="Gene3D" id="3.90.550.10">
    <property type="entry name" value="Spore Coat Polysaccharide Biosynthesis Protein SpsA, Chain A"/>
    <property type="match status" value="2"/>
</dbReference>
<dbReference type="SUPFAM" id="SSF53448">
    <property type="entry name" value="Nucleotide-diphospho-sugar transferases"/>
    <property type="match status" value="1"/>
</dbReference>
<keyword evidence="16" id="KW-1185">Reference proteome</keyword>
<feature type="region of interest" description="Disordered" evidence="12">
    <location>
        <begin position="64"/>
        <end position="145"/>
    </location>
</feature>
<feature type="binding site" evidence="9">
    <location>
        <position position="518"/>
    </location>
    <ligand>
        <name>UDP-alpha-D-glucose</name>
        <dbReference type="ChEBI" id="CHEBI:58885"/>
    </ligand>
</feature>
<dbReference type="Proteomes" id="UP000054558">
    <property type="component" value="Unassembled WGS sequence"/>
</dbReference>
<evidence type="ECO:0000256" key="13">
    <source>
        <dbReference type="SAM" id="Phobius"/>
    </source>
</evidence>
<feature type="compositionally biased region" description="Polar residues" evidence="12">
    <location>
        <begin position="82"/>
        <end position="94"/>
    </location>
</feature>
<reference evidence="15 16" key="1">
    <citation type="journal article" date="2014" name="Nat. Commun.">
        <title>Klebsormidium flaccidum genome reveals primary factors for plant terrestrial adaptation.</title>
        <authorList>
            <person name="Hori K."/>
            <person name="Maruyama F."/>
            <person name="Fujisawa T."/>
            <person name="Togashi T."/>
            <person name="Yamamoto N."/>
            <person name="Seo M."/>
            <person name="Sato S."/>
            <person name="Yamada T."/>
            <person name="Mori H."/>
            <person name="Tajima N."/>
            <person name="Moriyama T."/>
            <person name="Ikeuchi M."/>
            <person name="Watanabe M."/>
            <person name="Wada H."/>
            <person name="Kobayashi K."/>
            <person name="Saito M."/>
            <person name="Masuda T."/>
            <person name="Sasaki-Sekimoto Y."/>
            <person name="Mashiguchi K."/>
            <person name="Awai K."/>
            <person name="Shimojima M."/>
            <person name="Masuda S."/>
            <person name="Iwai M."/>
            <person name="Nobusawa T."/>
            <person name="Narise T."/>
            <person name="Kondo S."/>
            <person name="Saito H."/>
            <person name="Sato R."/>
            <person name="Murakawa M."/>
            <person name="Ihara Y."/>
            <person name="Oshima-Yamada Y."/>
            <person name="Ohtaka K."/>
            <person name="Satoh M."/>
            <person name="Sonobe K."/>
            <person name="Ishii M."/>
            <person name="Ohtani R."/>
            <person name="Kanamori-Sato M."/>
            <person name="Honoki R."/>
            <person name="Miyazaki D."/>
            <person name="Mochizuki H."/>
            <person name="Umetsu J."/>
            <person name="Higashi K."/>
            <person name="Shibata D."/>
            <person name="Kamiya Y."/>
            <person name="Sato N."/>
            <person name="Nakamura Y."/>
            <person name="Tabata S."/>
            <person name="Ida S."/>
            <person name="Kurokawa K."/>
            <person name="Ohta H."/>
        </authorList>
    </citation>
    <scope>NUCLEOTIDE SEQUENCE [LARGE SCALE GENOMIC DNA]</scope>
    <source>
        <strain evidence="15 16">NIES-2285</strain>
    </source>
</reference>
<accession>A0A1Y1I9P7</accession>
<keyword evidence="11" id="KW-0479">Metal-binding</keyword>
<evidence type="ECO:0000256" key="6">
    <source>
        <dbReference type="ARBA" id="ARBA00023136"/>
    </source>
</evidence>
<feature type="binding site" evidence="9">
    <location>
        <position position="489"/>
    </location>
    <ligand>
        <name>UDP-alpha-D-glucose</name>
        <dbReference type="ChEBI" id="CHEBI:58885"/>
    </ligand>
</feature>
<dbReference type="Pfam" id="PF03552">
    <property type="entry name" value="Cellulose_synt"/>
    <property type="match status" value="1"/>
</dbReference>
<evidence type="ECO:0000259" key="14">
    <source>
        <dbReference type="PROSITE" id="PS50089"/>
    </source>
</evidence>
<evidence type="ECO:0000256" key="3">
    <source>
        <dbReference type="ARBA" id="ARBA00022679"/>
    </source>
</evidence>
<evidence type="ECO:0000256" key="2">
    <source>
        <dbReference type="ARBA" id="ARBA00022676"/>
    </source>
</evidence>
<feature type="transmembrane region" description="Helical" evidence="13">
    <location>
        <begin position="1129"/>
        <end position="1147"/>
    </location>
</feature>
<feature type="binding site" evidence="10">
    <location>
        <position position="661"/>
    </location>
    <ligand>
        <name>Mn(2+)</name>
        <dbReference type="ChEBI" id="CHEBI:29035"/>
    </ligand>
</feature>
<dbReference type="SUPFAM" id="SSF57850">
    <property type="entry name" value="RING/U-box"/>
    <property type="match status" value="1"/>
</dbReference>
<dbReference type="GO" id="GO:0016760">
    <property type="term" value="F:cellulose synthase (UDP-forming) activity"/>
    <property type="evidence" value="ECO:0007669"/>
    <property type="project" value="InterPro"/>
</dbReference>
<evidence type="ECO:0000313" key="16">
    <source>
        <dbReference type="Proteomes" id="UP000054558"/>
    </source>
</evidence>
<feature type="binding site" evidence="9">
    <location>
        <position position="488"/>
    </location>
    <ligand>
        <name>UDP-alpha-D-glucose</name>
        <dbReference type="ChEBI" id="CHEBI:58885"/>
    </ligand>
</feature>
<proteinExistence type="predicted"/>
<dbReference type="Gene3D" id="3.30.40.10">
    <property type="entry name" value="Zinc/RING finger domain, C3HC4 (zinc finger)"/>
    <property type="match status" value="1"/>
</dbReference>
<evidence type="ECO:0000256" key="11">
    <source>
        <dbReference type="PROSITE-ProRule" id="PRU00175"/>
    </source>
</evidence>
<evidence type="ECO:0000256" key="10">
    <source>
        <dbReference type="PIRSR" id="PIRSR605150-3"/>
    </source>
</evidence>
<dbReference type="GO" id="GO:0030244">
    <property type="term" value="P:cellulose biosynthetic process"/>
    <property type="evidence" value="ECO:0007669"/>
    <property type="project" value="InterPro"/>
</dbReference>
<keyword evidence="5 13" id="KW-1133">Transmembrane helix</keyword>
<protein>
    <submittedName>
        <fullName evidence="15">Cellulose synthase family protein</fullName>
    </submittedName>
</protein>
<feature type="compositionally biased region" description="Polar residues" evidence="12">
    <location>
        <begin position="104"/>
        <end position="120"/>
    </location>
</feature>
<evidence type="ECO:0000313" key="15">
    <source>
        <dbReference type="EMBL" id="GAQ85416.1"/>
    </source>
</evidence>
<dbReference type="GO" id="GO:0071555">
    <property type="term" value="P:cell wall organization"/>
    <property type="evidence" value="ECO:0007669"/>
    <property type="project" value="UniProtKB-KW"/>
</dbReference>
<dbReference type="Pfam" id="PF14570">
    <property type="entry name" value="zf-RING_4"/>
    <property type="match status" value="1"/>
</dbReference>
<feature type="binding site" evidence="9">
    <location>
        <position position="660"/>
    </location>
    <ligand>
        <name>UDP-alpha-D-glucose</name>
        <dbReference type="ChEBI" id="CHEBI:58885"/>
    </ligand>
</feature>
<feature type="compositionally biased region" description="Polar residues" evidence="12">
    <location>
        <begin position="129"/>
        <end position="138"/>
    </location>
</feature>
<feature type="transmembrane region" description="Helical" evidence="13">
    <location>
        <begin position="1092"/>
        <end position="1117"/>
    </location>
</feature>
<dbReference type="EMBL" id="DF237183">
    <property type="protein sequence ID" value="GAQ85416.1"/>
    <property type="molecule type" value="Genomic_DNA"/>
</dbReference>
<dbReference type="InterPro" id="IPR005150">
    <property type="entry name" value="Cellulose_synth"/>
</dbReference>
<evidence type="ECO:0000256" key="4">
    <source>
        <dbReference type="ARBA" id="ARBA00022692"/>
    </source>
</evidence>
<keyword evidence="4 13" id="KW-0812">Transmembrane</keyword>
<evidence type="ECO:0000256" key="1">
    <source>
        <dbReference type="ARBA" id="ARBA00004127"/>
    </source>
</evidence>
<keyword evidence="7" id="KW-0961">Cell wall biogenesis/degradation</keyword>
<organism evidence="15 16">
    <name type="scientific">Klebsormidium nitens</name>
    <name type="common">Green alga</name>
    <name type="synonym">Ulothrix nitens</name>
    <dbReference type="NCBI Taxonomy" id="105231"/>
    <lineage>
        <taxon>Eukaryota</taxon>
        <taxon>Viridiplantae</taxon>
        <taxon>Streptophyta</taxon>
        <taxon>Klebsormidiophyceae</taxon>
        <taxon>Klebsormidiales</taxon>
        <taxon>Klebsormidiaceae</taxon>
        <taxon>Klebsormidium</taxon>
    </lineage>
</organism>
<dbReference type="AlphaFoldDB" id="A0A1Y1I9P7"/>
<dbReference type="GO" id="GO:0012505">
    <property type="term" value="C:endomembrane system"/>
    <property type="evidence" value="ECO:0007669"/>
    <property type="project" value="UniProtKB-SubCell"/>
</dbReference>
<keyword evidence="3" id="KW-0808">Transferase</keyword>
<feature type="domain" description="RING-type" evidence="14">
    <location>
        <begin position="243"/>
        <end position="286"/>
    </location>
</feature>
<evidence type="ECO:0000256" key="5">
    <source>
        <dbReference type="ARBA" id="ARBA00022989"/>
    </source>
</evidence>
<feature type="transmembrane region" description="Helical" evidence="13">
    <location>
        <begin position="972"/>
        <end position="998"/>
    </location>
</feature>
<keyword evidence="6 13" id="KW-0472">Membrane</keyword>
<evidence type="ECO:0000256" key="7">
    <source>
        <dbReference type="ARBA" id="ARBA00023316"/>
    </source>
</evidence>
<dbReference type="STRING" id="105231.A0A1Y1I9P7"/>
<feature type="transmembrane region" description="Helical" evidence="13">
    <location>
        <begin position="1004"/>
        <end position="1026"/>
    </location>
</feature>
<dbReference type="InterPro" id="IPR013083">
    <property type="entry name" value="Znf_RING/FYVE/PHD"/>
</dbReference>